<evidence type="ECO:0000256" key="2">
    <source>
        <dbReference type="ARBA" id="ARBA00007797"/>
    </source>
</evidence>
<reference evidence="9 10" key="1">
    <citation type="journal article" date="2016" name="Mol. Biol. Evol.">
        <title>Comparative Genomics of Early-Diverging Mushroom-Forming Fungi Provides Insights into the Origins of Lignocellulose Decay Capabilities.</title>
        <authorList>
            <person name="Nagy L.G."/>
            <person name="Riley R."/>
            <person name="Tritt A."/>
            <person name="Adam C."/>
            <person name="Daum C."/>
            <person name="Floudas D."/>
            <person name="Sun H."/>
            <person name="Yadav J.S."/>
            <person name="Pangilinan J."/>
            <person name="Larsson K.H."/>
            <person name="Matsuura K."/>
            <person name="Barry K."/>
            <person name="Labutti K."/>
            <person name="Kuo R."/>
            <person name="Ohm R.A."/>
            <person name="Bhattacharya S.S."/>
            <person name="Shirouzu T."/>
            <person name="Yoshinaga Y."/>
            <person name="Martin F.M."/>
            <person name="Grigoriev I.V."/>
            <person name="Hibbett D.S."/>
        </authorList>
    </citation>
    <scope>NUCLEOTIDE SEQUENCE [LARGE SCALE GENOMIC DNA]</scope>
    <source>
        <strain evidence="9 10">TUFC12733</strain>
    </source>
</reference>
<dbReference type="GO" id="GO:0005730">
    <property type="term" value="C:nucleolus"/>
    <property type="evidence" value="ECO:0007669"/>
    <property type="project" value="UniProtKB-SubCell"/>
</dbReference>
<feature type="compositionally biased region" description="Acidic residues" evidence="6">
    <location>
        <begin position="182"/>
        <end position="197"/>
    </location>
</feature>
<dbReference type="GO" id="GO:0003682">
    <property type="term" value="F:chromatin binding"/>
    <property type="evidence" value="ECO:0007669"/>
    <property type="project" value="TreeGrafter"/>
</dbReference>
<dbReference type="GO" id="GO:0006270">
    <property type="term" value="P:DNA replication initiation"/>
    <property type="evidence" value="ECO:0007669"/>
    <property type="project" value="TreeGrafter"/>
</dbReference>
<dbReference type="PANTHER" id="PTHR14428">
    <property type="entry name" value="NUCLEOLAR COMPLEX PROTEIN 3"/>
    <property type="match status" value="1"/>
</dbReference>
<feature type="coiled-coil region" evidence="5">
    <location>
        <begin position="477"/>
        <end position="504"/>
    </location>
</feature>
<evidence type="ECO:0000313" key="9">
    <source>
        <dbReference type="EMBL" id="KZO99597.1"/>
    </source>
</evidence>
<evidence type="ECO:0000256" key="4">
    <source>
        <dbReference type="ARBA" id="ARBA00023242"/>
    </source>
</evidence>
<evidence type="ECO:0000256" key="1">
    <source>
        <dbReference type="ARBA" id="ARBA00004604"/>
    </source>
</evidence>
<dbReference type="Proteomes" id="UP000076738">
    <property type="component" value="Unassembled WGS sequence"/>
</dbReference>
<dbReference type="EMBL" id="KV417271">
    <property type="protein sequence ID" value="KZO99597.1"/>
    <property type="molecule type" value="Genomic_DNA"/>
</dbReference>
<feature type="domain" description="Nucleolar complex-associated protein 3 N-terminal" evidence="8">
    <location>
        <begin position="231"/>
        <end position="334"/>
    </location>
</feature>
<dbReference type="AlphaFoldDB" id="A0A167QB50"/>
<dbReference type="STRING" id="1330018.A0A167QB50"/>
<evidence type="ECO:0000256" key="3">
    <source>
        <dbReference type="ARBA" id="ARBA00023054"/>
    </source>
</evidence>
<feature type="region of interest" description="Disordered" evidence="6">
    <location>
        <begin position="447"/>
        <end position="475"/>
    </location>
</feature>
<keyword evidence="3 5" id="KW-0175">Coiled coil</keyword>
<feature type="region of interest" description="Disordered" evidence="6">
    <location>
        <begin position="1"/>
        <end position="31"/>
    </location>
</feature>
<evidence type="ECO:0000313" key="10">
    <source>
        <dbReference type="Proteomes" id="UP000076738"/>
    </source>
</evidence>
<dbReference type="Pfam" id="PF07540">
    <property type="entry name" value="NOC3p"/>
    <property type="match status" value="1"/>
</dbReference>
<dbReference type="InterPro" id="IPR016903">
    <property type="entry name" value="Nucleolar_cplx-assoc_3"/>
</dbReference>
<feature type="compositionally biased region" description="Acidic residues" evidence="6">
    <location>
        <begin position="96"/>
        <end position="120"/>
    </location>
</feature>
<proteinExistence type="inferred from homology"/>
<name>A0A167QB50_CALVF</name>
<feature type="compositionally biased region" description="Basic and acidic residues" evidence="6">
    <location>
        <begin position="447"/>
        <end position="466"/>
    </location>
</feature>
<comment type="subcellular location">
    <subcellularLocation>
        <location evidence="1">Nucleus</location>
        <location evidence="1">Nucleolus</location>
    </subcellularLocation>
</comment>
<dbReference type="InterPro" id="IPR011501">
    <property type="entry name" value="Noc3_N"/>
</dbReference>
<dbReference type="PANTHER" id="PTHR14428:SF5">
    <property type="entry name" value="NUCLEOLAR COMPLEX PROTEIN 3 HOMOLOG"/>
    <property type="match status" value="1"/>
</dbReference>
<evidence type="ECO:0000259" key="8">
    <source>
        <dbReference type="Pfam" id="PF07540"/>
    </source>
</evidence>
<evidence type="ECO:0000259" key="7">
    <source>
        <dbReference type="Pfam" id="PF03914"/>
    </source>
</evidence>
<accession>A0A167QB50</accession>
<feature type="region of interest" description="Disordered" evidence="6">
    <location>
        <begin position="54"/>
        <end position="157"/>
    </location>
</feature>
<dbReference type="PIRSF" id="PIRSF028977">
    <property type="entry name" value="Nucleolar_complex_p3"/>
    <property type="match status" value="1"/>
</dbReference>
<keyword evidence="10" id="KW-1185">Reference proteome</keyword>
<sequence>KKKQHAYDRGTIAVPKAAASDESDPDLSEQELEVLTSGNTAFLTNLDQRGISKSKKEIDRLHKLNKPARPKIEDDLPSVGEHTDDESPWEGVDGGELSEEEEEDEELEDDGISVEEDDEVAVAAAPDSDIEQSYELKGRKRRREWEEDDTPKPIGRLPIKLANGQVKRLKDLDGRPAPPPVQEEESSEEERVEEEVQEERTNNVATGNRFGRPAPSVVLSLPTRAERVGRAKEQIAGICQDIMADPENNLGLLRRLQTFTLAQLPSPETGKPSVANDPLVRKLALLSLLSVFKDIVPSYRIRALTEKEQAEKVGQMVARTREWEQGLVGVYKAYLAELEREVKGKTVLADAALRCLCALLTDLTHFNFRTNVMSVVVARISRKSWDANSELCREAIVRVFREDTTGQASLELVRLMNRMIKERKFHVHPNVLSALLSLRLKTELGRPVEEDRERGKKERGKGSEKAKQKKVHLSKKQKMALKETREIQKEMAEAEELVDIEERNKTHTETLKLLFVLYFSVLKSPPQQNRLLPEALAGVSAFAHLINIDFFRDLLETLKTIVRSVDEDLLEAETEPRPGGPGSAEDDVVRACRTKLLCVVTAFQLLTGQGEALNIDLTEFINHLYALLLPLSYVLPLEPDLPPPSTQSSSVKPPPSLTTLLFRALHLLFLPTHHSSSSSRAHPPWRLLAFSKRLLTCSLTFPPAPAARTMEFIKQLLAREPRLDALLERAEEGGDGVWRGDVDDPALANGQAGKAWEAAVL</sequence>
<dbReference type="Pfam" id="PF03914">
    <property type="entry name" value="CBF"/>
    <property type="match status" value="1"/>
</dbReference>
<organism evidence="9 10">
    <name type="scientific">Calocera viscosa (strain TUFC12733)</name>
    <dbReference type="NCBI Taxonomy" id="1330018"/>
    <lineage>
        <taxon>Eukaryota</taxon>
        <taxon>Fungi</taxon>
        <taxon>Dikarya</taxon>
        <taxon>Basidiomycota</taxon>
        <taxon>Agaricomycotina</taxon>
        <taxon>Dacrymycetes</taxon>
        <taxon>Dacrymycetales</taxon>
        <taxon>Dacrymycetaceae</taxon>
        <taxon>Calocera</taxon>
    </lineage>
</organism>
<feature type="compositionally biased region" description="Acidic residues" evidence="6">
    <location>
        <begin position="21"/>
        <end position="31"/>
    </location>
</feature>
<gene>
    <name evidence="9" type="ORF">CALVIDRAFT_455237</name>
</gene>
<keyword evidence="4" id="KW-0539">Nucleus</keyword>
<feature type="domain" description="CCAAT-binding factor" evidence="7">
    <location>
        <begin position="596"/>
        <end position="760"/>
    </location>
</feature>
<evidence type="ECO:0000256" key="5">
    <source>
        <dbReference type="SAM" id="Coils"/>
    </source>
</evidence>
<comment type="similarity">
    <text evidence="2">Belongs to the CBF/MAK21 family.</text>
</comment>
<protein>
    <submittedName>
        <fullName evidence="9">NOC3p-domain-containing protein</fullName>
    </submittedName>
</protein>
<feature type="region of interest" description="Disordered" evidence="6">
    <location>
        <begin position="170"/>
        <end position="211"/>
    </location>
</feature>
<feature type="non-terminal residue" evidence="9">
    <location>
        <position position="761"/>
    </location>
</feature>
<evidence type="ECO:0000256" key="6">
    <source>
        <dbReference type="SAM" id="MobiDB-lite"/>
    </source>
</evidence>
<feature type="non-terminal residue" evidence="9">
    <location>
        <position position="1"/>
    </location>
</feature>
<dbReference type="OrthoDB" id="10263597at2759"/>
<dbReference type="InterPro" id="IPR005612">
    <property type="entry name" value="CCAAT-binding_factor"/>
</dbReference>